<protein>
    <submittedName>
        <fullName evidence="1">Uncharacterized protein</fullName>
    </submittedName>
</protein>
<evidence type="ECO:0000313" key="1">
    <source>
        <dbReference type="EMBL" id="CRI32467.1"/>
    </source>
</evidence>
<dbReference type="AlphaFoldDB" id="A0A0K2Y3A8"/>
<name>A0A0K2Y3A8_9HELI</name>
<accession>A0A0K2Y3A8</accession>
<organism evidence="1 2">
    <name type="scientific">Helicobacter ailurogastricus</name>
    <dbReference type="NCBI Taxonomy" id="1578720"/>
    <lineage>
        <taxon>Bacteria</taxon>
        <taxon>Pseudomonadati</taxon>
        <taxon>Campylobacterota</taxon>
        <taxon>Epsilonproteobacteria</taxon>
        <taxon>Campylobacterales</taxon>
        <taxon>Helicobacteraceae</taxon>
        <taxon>Helicobacter</taxon>
    </lineage>
</organism>
<dbReference type="EMBL" id="CDMG01000004">
    <property type="protein sequence ID" value="CRI32467.1"/>
    <property type="molecule type" value="Genomic_DNA"/>
</dbReference>
<dbReference type="GeneID" id="82131908"/>
<dbReference type="RefSeq" id="WP_053945270.1">
    <property type="nucleotide sequence ID" value="NZ_CDMG01000004.1"/>
</dbReference>
<evidence type="ECO:0000313" key="2">
    <source>
        <dbReference type="Proteomes" id="UP000043437"/>
    </source>
</evidence>
<gene>
    <name evidence="1" type="ORF">HAL07_09420</name>
</gene>
<dbReference type="Proteomes" id="UP000043437">
    <property type="component" value="Unassembled WGS sequence"/>
</dbReference>
<sequence>MSMLSMLDVIDRIRSRLKDDNYDNLRFSTNEIIDAINTTCTALILEFKLNKFKRNELISPKNPYIQCHYLLGVEEAFFNAKYLERRTSVPQQEGQDLALLIEGDKISVTPFKAGFLSVVYNYYDPVSGEDEYLPMPDLSMNALVYGSLGLLLEIPTDEQNMQKIAMIKNLYKEAKNVLALYLNNLYSNKNLYSKVVRV</sequence>
<reference evidence="2" key="1">
    <citation type="submission" date="2014-12" db="EMBL/GenBank/DDBJ databases">
        <authorList>
            <person name="Jaenicke S."/>
        </authorList>
    </citation>
    <scope>NUCLEOTIDE SEQUENCE [LARGE SCALE GENOMIC DNA]</scope>
</reference>
<proteinExistence type="predicted"/>